<dbReference type="Proteomes" id="UP000663852">
    <property type="component" value="Unassembled WGS sequence"/>
</dbReference>
<gene>
    <name evidence="4" type="ORF">EDS130_LOCUS871</name>
    <name evidence="5" type="ORF">XAT740_LOCUS8139</name>
</gene>
<evidence type="ECO:0000256" key="3">
    <source>
        <dbReference type="ARBA" id="ARBA00022900"/>
    </source>
</evidence>
<dbReference type="GO" id="GO:0009611">
    <property type="term" value="P:response to wounding"/>
    <property type="evidence" value="ECO:0007669"/>
    <property type="project" value="InterPro"/>
</dbReference>
<dbReference type="SUPFAM" id="SSF54654">
    <property type="entry name" value="CI-2 family of serine protease inhibitors"/>
    <property type="match status" value="1"/>
</dbReference>
<dbReference type="GO" id="GO:0004867">
    <property type="term" value="F:serine-type endopeptidase inhibitor activity"/>
    <property type="evidence" value="ECO:0007669"/>
    <property type="project" value="UniProtKB-KW"/>
</dbReference>
<keyword evidence="6" id="KW-1185">Reference proteome</keyword>
<evidence type="ECO:0000313" key="6">
    <source>
        <dbReference type="Proteomes" id="UP000663828"/>
    </source>
</evidence>
<dbReference type="InterPro" id="IPR036354">
    <property type="entry name" value="Prot_inh_pot1_sf"/>
</dbReference>
<accession>A0A813ZUH6</accession>
<evidence type="ECO:0000256" key="1">
    <source>
        <dbReference type="ARBA" id="ARBA00008210"/>
    </source>
</evidence>
<dbReference type="Gene3D" id="3.30.10.10">
    <property type="entry name" value="Trypsin Inhibitor V, subunit A"/>
    <property type="match status" value="1"/>
</dbReference>
<keyword evidence="3" id="KW-0722">Serine protease inhibitor</keyword>
<name>A0A813ZUH6_ADIRI</name>
<dbReference type="AlphaFoldDB" id="A0A813ZUH6"/>
<reference evidence="5" key="1">
    <citation type="submission" date="2021-02" db="EMBL/GenBank/DDBJ databases">
        <authorList>
            <person name="Nowell W R."/>
        </authorList>
    </citation>
    <scope>NUCLEOTIDE SEQUENCE</scope>
</reference>
<dbReference type="Pfam" id="PF00280">
    <property type="entry name" value="potato_inhibit"/>
    <property type="match status" value="1"/>
</dbReference>
<evidence type="ECO:0000256" key="2">
    <source>
        <dbReference type="ARBA" id="ARBA00022690"/>
    </source>
</evidence>
<sequence length="127" mass="14839">MLHALFIPFPVDQSNYNAVNIYIFQPNRPIVQQNRGIVPQRQLMPQQHHQTRTIHNLMTQSVQQQRKTFPELVGRPPRVAATYVSARGYHPFVMTEDEPVTRDIRMDRVRIVVDPTRQFVIKPPMVG</sequence>
<dbReference type="OrthoDB" id="10013825at2759"/>
<protein>
    <submittedName>
        <fullName evidence="5">Uncharacterized protein</fullName>
    </submittedName>
</protein>
<dbReference type="InterPro" id="IPR000864">
    <property type="entry name" value="Prot_inh_pot1"/>
</dbReference>
<comment type="caution">
    <text evidence="5">The sequence shown here is derived from an EMBL/GenBank/DDBJ whole genome shotgun (WGS) entry which is preliminary data.</text>
</comment>
<evidence type="ECO:0000313" key="5">
    <source>
        <dbReference type="EMBL" id="CAF0903269.1"/>
    </source>
</evidence>
<dbReference type="EMBL" id="CAJNOJ010000002">
    <property type="protein sequence ID" value="CAF0727894.1"/>
    <property type="molecule type" value="Genomic_DNA"/>
</dbReference>
<dbReference type="EMBL" id="CAJNOR010000400">
    <property type="protein sequence ID" value="CAF0903269.1"/>
    <property type="molecule type" value="Genomic_DNA"/>
</dbReference>
<proteinExistence type="inferred from homology"/>
<comment type="similarity">
    <text evidence="1">Belongs to the protease inhibitor I13 (potato type I serine protease inhibitor) family.</text>
</comment>
<keyword evidence="2" id="KW-0646">Protease inhibitor</keyword>
<dbReference type="Proteomes" id="UP000663828">
    <property type="component" value="Unassembled WGS sequence"/>
</dbReference>
<evidence type="ECO:0000313" key="4">
    <source>
        <dbReference type="EMBL" id="CAF0727894.1"/>
    </source>
</evidence>
<organism evidence="5 6">
    <name type="scientific">Adineta ricciae</name>
    <name type="common">Rotifer</name>
    <dbReference type="NCBI Taxonomy" id="249248"/>
    <lineage>
        <taxon>Eukaryota</taxon>
        <taxon>Metazoa</taxon>
        <taxon>Spiralia</taxon>
        <taxon>Gnathifera</taxon>
        <taxon>Rotifera</taxon>
        <taxon>Eurotatoria</taxon>
        <taxon>Bdelloidea</taxon>
        <taxon>Adinetida</taxon>
        <taxon>Adinetidae</taxon>
        <taxon>Adineta</taxon>
    </lineage>
</organism>